<dbReference type="EMBL" id="CP039355">
    <property type="protein sequence ID" value="QCE14229.1"/>
    <property type="molecule type" value="Genomic_DNA"/>
</dbReference>
<feature type="region of interest" description="Disordered" evidence="1">
    <location>
        <begin position="1"/>
        <end position="28"/>
    </location>
</feature>
<evidence type="ECO:0000313" key="3">
    <source>
        <dbReference type="Proteomes" id="UP000501690"/>
    </source>
</evidence>
<evidence type="ECO:0000313" key="2">
    <source>
        <dbReference type="EMBL" id="QCE14229.1"/>
    </source>
</evidence>
<dbReference type="Proteomes" id="UP000501690">
    <property type="component" value="Linkage Group LG11"/>
</dbReference>
<dbReference type="AlphaFoldDB" id="A0A4D6NNX2"/>
<proteinExistence type="predicted"/>
<reference evidence="2 3" key="1">
    <citation type="submission" date="2019-04" db="EMBL/GenBank/DDBJ databases">
        <title>An improved genome assembly and genetic linkage map for asparagus bean, Vigna unguiculata ssp. sesquipedialis.</title>
        <authorList>
            <person name="Xia Q."/>
            <person name="Zhang R."/>
            <person name="Dong Y."/>
        </authorList>
    </citation>
    <scope>NUCLEOTIDE SEQUENCE [LARGE SCALE GENOMIC DNA]</scope>
    <source>
        <tissue evidence="2">Leaf</tissue>
    </source>
</reference>
<sequence>MPPPKVPSARPTASTPATTGGFAGENPSPQILTLRFFSRARDSAVTTTTGATPSTPLFRNGFVDVEASFPIRVAFGTPTPGPTIAPPALLEASTRHWRCRR</sequence>
<organism evidence="2 3">
    <name type="scientific">Vigna unguiculata</name>
    <name type="common">Cowpea</name>
    <dbReference type="NCBI Taxonomy" id="3917"/>
    <lineage>
        <taxon>Eukaryota</taxon>
        <taxon>Viridiplantae</taxon>
        <taxon>Streptophyta</taxon>
        <taxon>Embryophyta</taxon>
        <taxon>Tracheophyta</taxon>
        <taxon>Spermatophyta</taxon>
        <taxon>Magnoliopsida</taxon>
        <taxon>eudicotyledons</taxon>
        <taxon>Gunneridae</taxon>
        <taxon>Pentapetalae</taxon>
        <taxon>rosids</taxon>
        <taxon>fabids</taxon>
        <taxon>Fabales</taxon>
        <taxon>Fabaceae</taxon>
        <taxon>Papilionoideae</taxon>
        <taxon>50 kb inversion clade</taxon>
        <taxon>NPAAA clade</taxon>
        <taxon>indigoferoid/millettioid clade</taxon>
        <taxon>Phaseoleae</taxon>
        <taxon>Vigna</taxon>
    </lineage>
</organism>
<keyword evidence="3" id="KW-1185">Reference proteome</keyword>
<gene>
    <name evidence="2" type="ORF">DEO72_LG11g1228</name>
</gene>
<accession>A0A4D6NNX2</accession>
<feature type="compositionally biased region" description="Low complexity" evidence="1">
    <location>
        <begin position="7"/>
        <end position="20"/>
    </location>
</feature>
<name>A0A4D6NNX2_VIGUN</name>
<protein>
    <submittedName>
        <fullName evidence="2">Uncharacterized protein</fullName>
    </submittedName>
</protein>
<evidence type="ECO:0000256" key="1">
    <source>
        <dbReference type="SAM" id="MobiDB-lite"/>
    </source>
</evidence>